<dbReference type="Proteomes" id="UP000783742">
    <property type="component" value="Unassembled WGS sequence"/>
</dbReference>
<dbReference type="SFLD" id="SFLDG01082">
    <property type="entry name" value="B12-binding_domain_containing"/>
    <property type="match status" value="1"/>
</dbReference>
<dbReference type="EMBL" id="JAHLQO010000003">
    <property type="protein sequence ID" value="MBU5669026.1"/>
    <property type="molecule type" value="Genomic_DNA"/>
</dbReference>
<dbReference type="SMART" id="SM00729">
    <property type="entry name" value="Elp3"/>
    <property type="match status" value="1"/>
</dbReference>
<dbReference type="PANTHER" id="PTHR13932:SF1">
    <property type="entry name" value="OXYGEN-INDEPENDENT COPROPORPHYRINOGEN-III OXIDASE-LIKE PROTEIN HEMZ"/>
    <property type="match status" value="1"/>
</dbReference>
<name>A0ABS6FGD9_9FIRM</name>
<evidence type="ECO:0000259" key="1">
    <source>
        <dbReference type="PROSITE" id="PS51918"/>
    </source>
</evidence>
<gene>
    <name evidence="2" type="primary">hemZ</name>
    <name evidence="2" type="ORF">KQI68_04135</name>
</gene>
<keyword evidence="3" id="KW-1185">Reference proteome</keyword>
<dbReference type="PROSITE" id="PS51918">
    <property type="entry name" value="RADICAL_SAM"/>
    <property type="match status" value="1"/>
</dbReference>
<proteinExistence type="predicted"/>
<reference evidence="2 3" key="1">
    <citation type="submission" date="2021-06" db="EMBL/GenBank/DDBJ databases">
        <authorList>
            <person name="Sun Q."/>
            <person name="Li D."/>
        </authorList>
    </citation>
    <scope>NUCLEOTIDE SEQUENCE [LARGE SCALE GENOMIC DNA]</scope>
    <source>
        <strain evidence="2 3">MSJ-1</strain>
    </source>
</reference>
<dbReference type="GO" id="GO:0051989">
    <property type="term" value="F:coproporphyrinogen dehydrogenase activity"/>
    <property type="evidence" value="ECO:0007669"/>
    <property type="project" value="UniProtKB-EC"/>
</dbReference>
<sequence>MIKIECDKESLKKSVFEFYRMKFKEKYKNLDDEIYIDINKKYLFLKILDREKIIEKTFEINENSKFHFIINKFLFDLYKDRDDFDKSYGILTGVRPLKLVSKVFKDNNIEDSINILYENYRIDEFDSRFLYKIYLNQINIRMESEHDNYNVYVHIPFCPSRCFYCSFDTTIKNKIKMDKYTENICKDINNYELKFNKNPHSIYIGGGTPTAIGLENLEKIVKSIKNKFRETQEFTVECGRIDSLSVEILEMLKNNGVNRISLNPQTFNDEVLNRLNRVGNKDFKYWFDLAKKIGFEIINMDLIMGLPEEDIEMILNSIRKTIEFNPDNITIHTLALKNGSKLFENHYLNKDDYKNLLKESKNLLISNGYNPYYLYRQKKSVISSENIGYAKGEKSSIYNIVMMEEIENIIGFGLGASTKILNSKGRFERNINSKNLEDFIKE</sequence>
<protein>
    <submittedName>
        <fullName evidence="2">Coproporphyrinogen dehydrogenase HemZ</fullName>
        <ecNumber evidence="2">1.3.98.3</ecNumber>
    </submittedName>
</protein>
<dbReference type="InterPro" id="IPR006638">
    <property type="entry name" value="Elp3/MiaA/NifB-like_rSAM"/>
</dbReference>
<organism evidence="2 3">
    <name type="scientific">Peptoniphilus ovalis</name>
    <dbReference type="NCBI Taxonomy" id="2841503"/>
    <lineage>
        <taxon>Bacteria</taxon>
        <taxon>Bacillati</taxon>
        <taxon>Bacillota</taxon>
        <taxon>Tissierellia</taxon>
        <taxon>Tissierellales</taxon>
        <taxon>Peptoniphilaceae</taxon>
        <taxon>Peptoniphilus</taxon>
    </lineage>
</organism>
<dbReference type="RefSeq" id="WP_216548875.1">
    <property type="nucleotide sequence ID" value="NZ_JAHLQO010000003.1"/>
</dbReference>
<dbReference type="Pfam" id="PF04055">
    <property type="entry name" value="Radical_SAM"/>
    <property type="match status" value="1"/>
</dbReference>
<dbReference type="CDD" id="cd01335">
    <property type="entry name" value="Radical_SAM"/>
    <property type="match status" value="1"/>
</dbReference>
<dbReference type="NCBIfam" id="TIGR03994">
    <property type="entry name" value="rSAM_HemZ"/>
    <property type="match status" value="1"/>
</dbReference>
<dbReference type="InterPro" id="IPR007197">
    <property type="entry name" value="rSAM"/>
</dbReference>
<dbReference type="SFLD" id="SFLDG01065">
    <property type="entry name" value="anaerobic_coproporphyrinogen-I"/>
    <property type="match status" value="1"/>
</dbReference>
<evidence type="ECO:0000313" key="3">
    <source>
        <dbReference type="Proteomes" id="UP000783742"/>
    </source>
</evidence>
<dbReference type="SFLD" id="SFLDF00310">
    <property type="entry name" value="oxygen-independent_coproporphy"/>
    <property type="match status" value="1"/>
</dbReference>
<dbReference type="InterPro" id="IPR034505">
    <property type="entry name" value="Coproporphyrinogen-III_oxidase"/>
</dbReference>
<accession>A0ABS6FGD9</accession>
<dbReference type="SFLD" id="SFLDS00029">
    <property type="entry name" value="Radical_SAM"/>
    <property type="match status" value="1"/>
</dbReference>
<evidence type="ECO:0000313" key="2">
    <source>
        <dbReference type="EMBL" id="MBU5669026.1"/>
    </source>
</evidence>
<dbReference type="InterPro" id="IPR023995">
    <property type="entry name" value="HemZ"/>
</dbReference>
<feature type="domain" description="Radical SAM core" evidence="1">
    <location>
        <begin position="143"/>
        <end position="370"/>
    </location>
</feature>
<dbReference type="PANTHER" id="PTHR13932">
    <property type="entry name" value="COPROPORPHYRINIGEN III OXIDASE"/>
    <property type="match status" value="1"/>
</dbReference>
<keyword evidence="2" id="KW-0560">Oxidoreductase</keyword>
<dbReference type="EC" id="1.3.98.3" evidence="2"/>
<comment type="caution">
    <text evidence="2">The sequence shown here is derived from an EMBL/GenBank/DDBJ whole genome shotgun (WGS) entry which is preliminary data.</text>
</comment>